<evidence type="ECO:0000256" key="11">
    <source>
        <dbReference type="ARBA" id="ARBA00022707"/>
    </source>
</evidence>
<keyword evidence="35" id="KW-1185">Reference proteome</keyword>
<keyword evidence="14 29" id="KW-0547">Nucleotide-binding</keyword>
<evidence type="ECO:0000256" key="2">
    <source>
        <dbReference type="ARBA" id="ARBA00004230"/>
    </source>
</evidence>
<dbReference type="SMART" id="SM00054">
    <property type="entry name" value="EFh"/>
    <property type="match status" value="4"/>
</dbReference>
<dbReference type="Pfam" id="PF13202">
    <property type="entry name" value="EF-hand_5"/>
    <property type="match status" value="2"/>
</dbReference>
<comment type="catalytic activity">
    <reaction evidence="26">
        <text>L-seryl-[protein] + ATP = O-phospho-L-seryl-[protein] + ADP + H(+)</text>
        <dbReference type="Rhea" id="RHEA:17989"/>
        <dbReference type="Rhea" id="RHEA-COMP:9863"/>
        <dbReference type="Rhea" id="RHEA-COMP:11604"/>
        <dbReference type="ChEBI" id="CHEBI:15378"/>
        <dbReference type="ChEBI" id="CHEBI:29999"/>
        <dbReference type="ChEBI" id="CHEBI:30616"/>
        <dbReference type="ChEBI" id="CHEBI:83421"/>
        <dbReference type="ChEBI" id="CHEBI:456216"/>
        <dbReference type="EC" id="2.7.11.1"/>
    </reaction>
</comment>
<keyword evidence="23" id="KW-0449">Lipoprotein</keyword>
<evidence type="ECO:0000256" key="19">
    <source>
        <dbReference type="ARBA" id="ARBA00022870"/>
    </source>
</evidence>
<evidence type="ECO:0000256" key="21">
    <source>
        <dbReference type="ARBA" id="ARBA00023139"/>
    </source>
</evidence>
<reference evidence="34" key="1">
    <citation type="submission" date="2021-02" db="EMBL/GenBank/DDBJ databases">
        <authorList>
            <person name="Dougan E. K."/>
            <person name="Rhodes N."/>
            <person name="Thang M."/>
            <person name="Chan C."/>
        </authorList>
    </citation>
    <scope>NUCLEOTIDE SEQUENCE</scope>
</reference>
<keyword evidence="13" id="KW-0677">Repeat</keyword>
<feature type="domain" description="EF-hand" evidence="33">
    <location>
        <begin position="380"/>
        <end position="415"/>
    </location>
</feature>
<comment type="similarity">
    <text evidence="5">Belongs to the centrin family.</text>
</comment>
<keyword evidence="17 29" id="KW-0067">ATP-binding</keyword>
<name>A0A812YIE6_SYMPI</name>
<evidence type="ECO:0000256" key="7">
    <source>
        <dbReference type="ARBA" id="ARBA00022475"/>
    </source>
</evidence>
<accession>A0A812YIE6</accession>
<evidence type="ECO:0000256" key="24">
    <source>
        <dbReference type="ARBA" id="ARBA00024334"/>
    </source>
</evidence>
<evidence type="ECO:0000256" key="4">
    <source>
        <dbReference type="ARBA" id="ARBA00004425"/>
    </source>
</evidence>
<dbReference type="FunFam" id="3.30.200.20:FF:000315">
    <property type="entry name" value="Calcium-dependent protein kinase 3"/>
    <property type="match status" value="1"/>
</dbReference>
<dbReference type="SUPFAM" id="SSF56112">
    <property type="entry name" value="Protein kinase-like (PK-like)"/>
    <property type="match status" value="1"/>
</dbReference>
<evidence type="ECO:0000256" key="3">
    <source>
        <dbReference type="ARBA" id="ARBA00004342"/>
    </source>
</evidence>
<comment type="catalytic activity">
    <reaction evidence="25">
        <text>L-threonyl-[protein] + ATP = O-phospho-L-threonyl-[protein] + ADP + H(+)</text>
        <dbReference type="Rhea" id="RHEA:46608"/>
        <dbReference type="Rhea" id="RHEA-COMP:11060"/>
        <dbReference type="Rhea" id="RHEA-COMP:11605"/>
        <dbReference type="ChEBI" id="CHEBI:15378"/>
        <dbReference type="ChEBI" id="CHEBI:30013"/>
        <dbReference type="ChEBI" id="CHEBI:30616"/>
        <dbReference type="ChEBI" id="CHEBI:61977"/>
        <dbReference type="ChEBI" id="CHEBI:456216"/>
        <dbReference type="EC" id="2.7.11.1"/>
    </reaction>
</comment>
<dbReference type="SMART" id="SM00220">
    <property type="entry name" value="S_TKc"/>
    <property type="match status" value="1"/>
</dbReference>
<evidence type="ECO:0000256" key="5">
    <source>
        <dbReference type="ARBA" id="ARBA00005253"/>
    </source>
</evidence>
<feature type="domain" description="EF-hand" evidence="33">
    <location>
        <begin position="344"/>
        <end position="379"/>
    </location>
</feature>
<evidence type="ECO:0000256" key="20">
    <source>
        <dbReference type="ARBA" id="ARBA00023069"/>
    </source>
</evidence>
<keyword evidence="16" id="KW-0106">Calcium</keyword>
<dbReference type="GO" id="GO:0005886">
    <property type="term" value="C:plasma membrane"/>
    <property type="evidence" value="ECO:0007669"/>
    <property type="project" value="UniProtKB-SubCell"/>
</dbReference>
<evidence type="ECO:0000256" key="15">
    <source>
        <dbReference type="ARBA" id="ARBA00022777"/>
    </source>
</evidence>
<dbReference type="GO" id="GO:0005524">
    <property type="term" value="F:ATP binding"/>
    <property type="evidence" value="ECO:0007669"/>
    <property type="project" value="UniProtKB-UniRule"/>
</dbReference>
<feature type="domain" description="EF-hand" evidence="33">
    <location>
        <begin position="416"/>
        <end position="451"/>
    </location>
</feature>
<evidence type="ECO:0000256" key="12">
    <source>
        <dbReference type="ARBA" id="ARBA00022723"/>
    </source>
</evidence>
<dbReference type="InterPro" id="IPR017441">
    <property type="entry name" value="Protein_kinase_ATP_BS"/>
</dbReference>
<dbReference type="PROSITE" id="PS50011">
    <property type="entry name" value="PROTEIN_KINASE_DOM"/>
    <property type="match status" value="1"/>
</dbReference>
<keyword evidence="19" id="KW-1043">Host membrane</keyword>
<evidence type="ECO:0000256" key="30">
    <source>
        <dbReference type="RuleBase" id="RU000304"/>
    </source>
</evidence>
<organism evidence="34 35">
    <name type="scientific">Symbiodinium pilosum</name>
    <name type="common">Dinoflagellate</name>
    <dbReference type="NCBI Taxonomy" id="2952"/>
    <lineage>
        <taxon>Eukaryota</taxon>
        <taxon>Sar</taxon>
        <taxon>Alveolata</taxon>
        <taxon>Dinophyceae</taxon>
        <taxon>Suessiales</taxon>
        <taxon>Symbiodiniaceae</taxon>
        <taxon>Symbiodinium</taxon>
    </lineage>
</organism>
<feature type="region of interest" description="Disordered" evidence="31">
    <location>
        <begin position="1"/>
        <end position="27"/>
    </location>
</feature>
<dbReference type="Proteomes" id="UP000649617">
    <property type="component" value="Unassembled WGS sequence"/>
</dbReference>
<dbReference type="PROSITE" id="PS50222">
    <property type="entry name" value="EF_HAND_2"/>
    <property type="match status" value="4"/>
</dbReference>
<evidence type="ECO:0000256" key="6">
    <source>
        <dbReference type="ARBA" id="ARBA00012513"/>
    </source>
</evidence>
<protein>
    <recommendedName>
        <fullName evidence="28">Calcium-dependent protein kinase 1</fullName>
        <ecNumber evidence="6">2.7.11.1</ecNumber>
    </recommendedName>
</protein>
<feature type="domain" description="Protein kinase" evidence="32">
    <location>
        <begin position="44"/>
        <end position="300"/>
    </location>
</feature>
<dbReference type="GO" id="GO:0004674">
    <property type="term" value="F:protein serine/threonine kinase activity"/>
    <property type="evidence" value="ECO:0007669"/>
    <property type="project" value="UniProtKB-KW"/>
</dbReference>
<dbReference type="EMBL" id="CAJNIZ010047637">
    <property type="protein sequence ID" value="CAE7772389.1"/>
    <property type="molecule type" value="Genomic_DNA"/>
</dbReference>
<keyword evidence="10" id="KW-0808">Transferase</keyword>
<evidence type="ECO:0000256" key="14">
    <source>
        <dbReference type="ARBA" id="ARBA00022741"/>
    </source>
</evidence>
<evidence type="ECO:0000313" key="35">
    <source>
        <dbReference type="Proteomes" id="UP000649617"/>
    </source>
</evidence>
<keyword evidence="20" id="KW-0969">Cilium</keyword>
<evidence type="ECO:0000256" key="27">
    <source>
        <dbReference type="ARBA" id="ARBA00060437"/>
    </source>
</evidence>
<dbReference type="Gene3D" id="1.10.238.10">
    <property type="entry name" value="EF-hand"/>
    <property type="match status" value="2"/>
</dbReference>
<evidence type="ECO:0000256" key="13">
    <source>
        <dbReference type="ARBA" id="ARBA00022737"/>
    </source>
</evidence>
<dbReference type="InterPro" id="IPR000719">
    <property type="entry name" value="Prot_kinase_dom"/>
</dbReference>
<evidence type="ECO:0000256" key="25">
    <source>
        <dbReference type="ARBA" id="ARBA00047899"/>
    </source>
</evidence>
<dbReference type="PROSITE" id="PS00108">
    <property type="entry name" value="PROTEIN_KINASE_ST"/>
    <property type="match status" value="1"/>
</dbReference>
<dbReference type="InterPro" id="IPR011009">
    <property type="entry name" value="Kinase-like_dom_sf"/>
</dbReference>
<dbReference type="InterPro" id="IPR008271">
    <property type="entry name" value="Ser/Thr_kinase_AS"/>
</dbReference>
<evidence type="ECO:0000256" key="8">
    <source>
        <dbReference type="ARBA" id="ARBA00022511"/>
    </source>
</evidence>
<dbReference type="GO" id="GO:0020002">
    <property type="term" value="C:host cell plasma membrane"/>
    <property type="evidence" value="ECO:0007669"/>
    <property type="project" value="UniProtKB-SubCell"/>
</dbReference>
<evidence type="ECO:0000256" key="31">
    <source>
        <dbReference type="SAM" id="MobiDB-lite"/>
    </source>
</evidence>
<dbReference type="Pfam" id="PF00069">
    <property type="entry name" value="Pkinase"/>
    <property type="match status" value="1"/>
</dbReference>
<dbReference type="InterPro" id="IPR050205">
    <property type="entry name" value="CDPK_Ser/Thr_kinases"/>
</dbReference>
<dbReference type="GO" id="GO:0005509">
    <property type="term" value="F:calcium ion binding"/>
    <property type="evidence" value="ECO:0007669"/>
    <property type="project" value="InterPro"/>
</dbReference>
<gene>
    <name evidence="34" type="primary">CPK2</name>
    <name evidence="34" type="ORF">SPIL2461_LOCUS22778</name>
</gene>
<dbReference type="InterPro" id="IPR011992">
    <property type="entry name" value="EF-hand-dom_pair"/>
</dbReference>
<proteinExistence type="inferred from homology"/>
<dbReference type="EC" id="2.7.11.1" evidence="6"/>
<keyword evidence="18" id="KW-0282">Flagellum</keyword>
<dbReference type="PROSITE" id="PS00018">
    <property type="entry name" value="EF_HAND_1"/>
    <property type="match status" value="4"/>
</dbReference>
<dbReference type="CDD" id="cd00051">
    <property type="entry name" value="EFh"/>
    <property type="match status" value="2"/>
</dbReference>
<evidence type="ECO:0000256" key="23">
    <source>
        <dbReference type="ARBA" id="ARBA00023288"/>
    </source>
</evidence>
<evidence type="ECO:0000259" key="33">
    <source>
        <dbReference type="PROSITE" id="PS50222"/>
    </source>
</evidence>
<keyword evidence="12" id="KW-0479">Metal-binding</keyword>
<keyword evidence="8" id="KW-1032">Host cell membrane</keyword>
<keyword evidence="15" id="KW-0418">Kinase</keyword>
<dbReference type="SUPFAM" id="SSF47473">
    <property type="entry name" value="EF-hand"/>
    <property type="match status" value="1"/>
</dbReference>
<evidence type="ECO:0000256" key="26">
    <source>
        <dbReference type="ARBA" id="ARBA00048679"/>
    </source>
</evidence>
<evidence type="ECO:0000256" key="9">
    <source>
        <dbReference type="ARBA" id="ARBA00022527"/>
    </source>
</evidence>
<keyword evidence="22" id="KW-0966">Cell projection</keyword>
<evidence type="ECO:0000256" key="10">
    <source>
        <dbReference type="ARBA" id="ARBA00022679"/>
    </source>
</evidence>
<dbReference type="FunFam" id="1.10.238.10:FF:000178">
    <property type="entry name" value="Calmodulin-2 A"/>
    <property type="match status" value="1"/>
</dbReference>
<comment type="similarity">
    <text evidence="24">Belongs to the protein kinase superfamily. Ser/Thr protein kinase family. CDPK subfamily.</text>
</comment>
<evidence type="ECO:0000259" key="32">
    <source>
        <dbReference type="PROSITE" id="PS50011"/>
    </source>
</evidence>
<evidence type="ECO:0000256" key="28">
    <source>
        <dbReference type="ARBA" id="ARBA00068067"/>
    </source>
</evidence>
<evidence type="ECO:0000256" key="18">
    <source>
        <dbReference type="ARBA" id="ARBA00022846"/>
    </source>
</evidence>
<feature type="binding site" evidence="29">
    <location>
        <position position="77"/>
    </location>
    <ligand>
        <name>ATP</name>
        <dbReference type="ChEBI" id="CHEBI:30616"/>
    </ligand>
</feature>
<feature type="domain" description="EF-hand" evidence="33">
    <location>
        <begin position="454"/>
        <end position="483"/>
    </location>
</feature>
<evidence type="ECO:0000256" key="29">
    <source>
        <dbReference type="PROSITE-ProRule" id="PRU10141"/>
    </source>
</evidence>
<dbReference type="InterPro" id="IPR018247">
    <property type="entry name" value="EF_Hand_1_Ca_BS"/>
</dbReference>
<keyword evidence="9 30" id="KW-0723">Serine/threonine-protein kinase</keyword>
<dbReference type="CDD" id="cd05117">
    <property type="entry name" value="STKc_CAMK"/>
    <property type="match status" value="1"/>
</dbReference>
<dbReference type="Pfam" id="PF13499">
    <property type="entry name" value="EF-hand_7"/>
    <property type="match status" value="1"/>
</dbReference>
<evidence type="ECO:0000256" key="16">
    <source>
        <dbReference type="ARBA" id="ARBA00022837"/>
    </source>
</evidence>
<evidence type="ECO:0000256" key="1">
    <source>
        <dbReference type="ARBA" id="ARBA00001946"/>
    </source>
</evidence>
<keyword evidence="19" id="KW-0472">Membrane</keyword>
<evidence type="ECO:0000256" key="17">
    <source>
        <dbReference type="ARBA" id="ARBA00022840"/>
    </source>
</evidence>
<sequence>MGCLPSKATGSEAKPGENAQAKPESSSRAQFIIDNPGKILDFYDLEKNKLGEGSYGYVSKATNKATGLVRAVKTIAKGKMKNMERFKQEIAILKLMDHPNIIKLYESFEDLRNIYLVMELCGGGELFDRIIEAGSFTEVVAANLMQQIIRAVNYMHQSQVAHRDLKPENFLFTSKEPMENNILKIIDFGLSCKFAERAYLTTKAGTPYYVAPQVLSGKYDQSADLWSCGVIMFVLLCGYPPFFGDSDKEVLSKVRMGNFNFNPADWKNVSEDAKNLIRNLMRMNPRERFTADQALQHEWIKLQAPKAQNVSLQSNFVDNLRGFRSQNKLKKAALQIIAGQLNEEQITQLRDVFMMIDGNGDGLLTVNELKEALSKAGLKDIPPDLMQILQEVDSDGSGVIDYTEFLAATVEKRMYIQEDVCWAAFRVFDRNGDGKISMEELQQVLCNGDVERVVGTKAIAELMLEVDGNGDGFIDFKDLRMDH</sequence>
<dbReference type="PROSITE" id="PS00107">
    <property type="entry name" value="PROTEIN_KINASE_ATP"/>
    <property type="match status" value="1"/>
</dbReference>
<dbReference type="Gene3D" id="3.30.200.20">
    <property type="entry name" value="Phosphorylase Kinase, domain 1"/>
    <property type="match status" value="1"/>
</dbReference>
<dbReference type="Gene3D" id="1.10.510.10">
    <property type="entry name" value="Transferase(Phosphotransferase) domain 1"/>
    <property type="match status" value="1"/>
</dbReference>
<dbReference type="GO" id="GO:0031514">
    <property type="term" value="C:motile cilium"/>
    <property type="evidence" value="ECO:0007669"/>
    <property type="project" value="UniProtKB-SubCell"/>
</dbReference>
<evidence type="ECO:0000256" key="22">
    <source>
        <dbReference type="ARBA" id="ARBA00023273"/>
    </source>
</evidence>
<comment type="cofactor">
    <cofactor evidence="1">
        <name>Mg(2+)</name>
        <dbReference type="ChEBI" id="CHEBI:18420"/>
    </cofactor>
</comment>
<keyword evidence="11" id="KW-0519">Myristate</keyword>
<dbReference type="FunFam" id="1.10.510.10:FF:000398">
    <property type="entry name" value="Calcium-dependent protein kinase 1"/>
    <property type="match status" value="1"/>
</dbReference>
<dbReference type="PANTHER" id="PTHR24349">
    <property type="entry name" value="SERINE/THREONINE-PROTEIN KINASE"/>
    <property type="match status" value="1"/>
</dbReference>
<keyword evidence="21" id="KW-0564">Palmitate</keyword>
<evidence type="ECO:0000313" key="34">
    <source>
        <dbReference type="EMBL" id="CAE7772389.1"/>
    </source>
</evidence>
<comment type="subcellular location">
    <subcellularLocation>
        <location evidence="3">Cell membrane</location>
        <topology evidence="3">Lipid-anchor</topology>
        <orientation evidence="3">Cytoplasmic side</orientation>
    </subcellularLocation>
    <subcellularLocation>
        <location evidence="2">Cell projection</location>
        <location evidence="2">Cilium</location>
        <location evidence="2">Flagellum</location>
    </subcellularLocation>
    <subcellularLocation>
        <location evidence="4">Host cell membrane</location>
        <topology evidence="4">Lipid-anchor</topology>
    </subcellularLocation>
    <subcellularLocation>
        <location evidence="27">Parasitophorous vacuole membrane</location>
        <topology evidence="27">Lipid-anchor</topology>
    </subcellularLocation>
</comment>
<comment type="caution">
    <text evidence="34">The sequence shown here is derived from an EMBL/GenBank/DDBJ whole genome shotgun (WGS) entry which is preliminary data.</text>
</comment>
<dbReference type="GO" id="GO:0020005">
    <property type="term" value="C:symbiont-containing vacuole membrane"/>
    <property type="evidence" value="ECO:0007669"/>
    <property type="project" value="UniProtKB-SubCell"/>
</dbReference>
<dbReference type="AlphaFoldDB" id="A0A812YIE6"/>
<dbReference type="OrthoDB" id="40902at2759"/>
<dbReference type="InterPro" id="IPR002048">
    <property type="entry name" value="EF_hand_dom"/>
</dbReference>
<keyword evidence="7" id="KW-1003">Cell membrane</keyword>